<proteinExistence type="predicted"/>
<dbReference type="AlphaFoldDB" id="A0A225UWG1"/>
<keyword evidence="2" id="KW-1185">Reference proteome</keyword>
<dbReference type="Proteomes" id="UP000198211">
    <property type="component" value="Unassembled WGS sequence"/>
</dbReference>
<protein>
    <submittedName>
        <fullName evidence="1">Uncharacterized protein</fullName>
    </submittedName>
</protein>
<reference evidence="2" key="1">
    <citation type="submission" date="2017-03" db="EMBL/GenBank/DDBJ databases">
        <title>Phytopthora megakarya and P. palmivora, two closely related causual agents of cacao black pod achieved similar genome size and gene model numbers by different mechanisms.</title>
        <authorList>
            <person name="Ali S."/>
            <person name="Shao J."/>
            <person name="Larry D.J."/>
            <person name="Kronmiller B."/>
            <person name="Shen D."/>
            <person name="Strem M.D."/>
            <person name="Melnick R.L."/>
            <person name="Guiltinan M.J."/>
            <person name="Tyler B.M."/>
            <person name="Meinhardt L.W."/>
            <person name="Bailey B.A."/>
        </authorList>
    </citation>
    <scope>NUCLEOTIDE SEQUENCE [LARGE SCALE GENOMIC DNA]</scope>
    <source>
        <strain evidence="2">zdho120</strain>
    </source>
</reference>
<dbReference type="EMBL" id="NBNE01010421">
    <property type="protein sequence ID" value="OWY97470.1"/>
    <property type="molecule type" value="Genomic_DNA"/>
</dbReference>
<gene>
    <name evidence="1" type="ORF">PHMEG_00031985</name>
</gene>
<comment type="caution">
    <text evidence="1">The sequence shown here is derived from an EMBL/GenBank/DDBJ whole genome shotgun (WGS) entry which is preliminary data.</text>
</comment>
<evidence type="ECO:0000313" key="1">
    <source>
        <dbReference type="EMBL" id="OWY97470.1"/>
    </source>
</evidence>
<sequence length="62" mass="6877">MVSCNESSKNIEFNMKAGGITSPSYQHDKSSKEAVAKNEAFKKQFIASQATFSMAQPSVFRR</sequence>
<accession>A0A225UWG1</accession>
<evidence type="ECO:0000313" key="2">
    <source>
        <dbReference type="Proteomes" id="UP000198211"/>
    </source>
</evidence>
<name>A0A225UWG1_9STRA</name>
<organism evidence="1 2">
    <name type="scientific">Phytophthora megakarya</name>
    <dbReference type="NCBI Taxonomy" id="4795"/>
    <lineage>
        <taxon>Eukaryota</taxon>
        <taxon>Sar</taxon>
        <taxon>Stramenopiles</taxon>
        <taxon>Oomycota</taxon>
        <taxon>Peronosporomycetes</taxon>
        <taxon>Peronosporales</taxon>
        <taxon>Peronosporaceae</taxon>
        <taxon>Phytophthora</taxon>
    </lineage>
</organism>
<dbReference type="OrthoDB" id="102760at2759"/>